<gene>
    <name evidence="4" type="ORF">BKA21_002926</name>
    <name evidence="3" type="ORF">Col01nite_36940</name>
</gene>
<dbReference type="RefSeq" id="WP_170209059.1">
    <property type="nucleotide sequence ID" value="NZ_BAABFI010000007.1"/>
</dbReference>
<evidence type="ECO:0000313" key="4">
    <source>
        <dbReference type="EMBL" id="NYD87377.1"/>
    </source>
</evidence>
<reference evidence="4 5" key="1">
    <citation type="submission" date="2020-07" db="EMBL/GenBank/DDBJ databases">
        <title>Sequencing the genomes of 1000 actinobacteria strains.</title>
        <authorList>
            <person name="Klenk H.-P."/>
        </authorList>
    </citation>
    <scope>NUCLEOTIDE SEQUENCE [LARGE SCALE GENOMIC DNA]</scope>
    <source>
        <strain evidence="4 5">DSM 24482</strain>
    </source>
</reference>
<feature type="compositionally biased region" description="Basic residues" evidence="1">
    <location>
        <begin position="1"/>
        <end position="12"/>
    </location>
</feature>
<dbReference type="EMBL" id="BONN01000019">
    <property type="protein sequence ID" value="GIG34535.1"/>
    <property type="molecule type" value="Genomic_DNA"/>
</dbReference>
<feature type="domain" description="PknH-like extracellular" evidence="2">
    <location>
        <begin position="119"/>
        <end position="234"/>
    </location>
</feature>
<protein>
    <recommendedName>
        <fullName evidence="2">PknH-like extracellular domain-containing protein</fullName>
    </recommendedName>
</protein>
<dbReference type="Pfam" id="PF14032">
    <property type="entry name" value="PknH_C"/>
    <property type="match status" value="1"/>
</dbReference>
<evidence type="ECO:0000259" key="2">
    <source>
        <dbReference type="Pfam" id="PF14032"/>
    </source>
</evidence>
<accession>A0A7Y9JZ11</accession>
<dbReference type="Proteomes" id="UP000618382">
    <property type="component" value="Unassembled WGS sequence"/>
</dbReference>
<dbReference type="EMBL" id="JACCBK010000001">
    <property type="protein sequence ID" value="NYD87377.1"/>
    <property type="molecule type" value="Genomic_DNA"/>
</dbReference>
<reference evidence="3 6" key="2">
    <citation type="submission" date="2021-01" db="EMBL/GenBank/DDBJ databases">
        <title>Whole genome shotgun sequence of Cellulomonas oligotrophica NBRC 109435.</title>
        <authorList>
            <person name="Komaki H."/>
            <person name="Tamura T."/>
        </authorList>
    </citation>
    <scope>NUCLEOTIDE SEQUENCE [LARGE SCALE GENOMIC DNA]</scope>
    <source>
        <strain evidence="3 6">NBRC 109435</strain>
    </source>
</reference>
<dbReference type="InterPro" id="IPR026954">
    <property type="entry name" value="PknH-like_Extracell"/>
</dbReference>
<comment type="caution">
    <text evidence="4">The sequence shown here is derived from an EMBL/GenBank/DDBJ whole genome shotgun (WGS) entry which is preliminary data.</text>
</comment>
<sequence length="250" mass="24924">MVRTSRTSRHVRPAPAPTTSGPAARRRPLPVAAALVVPLVLLAGCTGGDSGAVEAVVPTSSASAAGTGLVEPGVPTDLTADVLLTDGMFTGAAAGVAPLEVTTWQLPPACGALALPASLTATGAQVYGDGDDGTEQGVQQVVVLPDPETAVDVVAELVAALEDCAGSGDAPAESALEDVAVGAQGHGFVTAAEPGDEALGTYTVLSRRGAAVTVVATTGHRTPVGEARRLVTNVAQQAWLRLCRYSENGC</sequence>
<evidence type="ECO:0000313" key="5">
    <source>
        <dbReference type="Proteomes" id="UP000577956"/>
    </source>
</evidence>
<organism evidence="4 5">
    <name type="scientific">Cellulomonas oligotrophica</name>
    <dbReference type="NCBI Taxonomy" id="931536"/>
    <lineage>
        <taxon>Bacteria</taxon>
        <taxon>Bacillati</taxon>
        <taxon>Actinomycetota</taxon>
        <taxon>Actinomycetes</taxon>
        <taxon>Micrococcales</taxon>
        <taxon>Cellulomonadaceae</taxon>
        <taxon>Cellulomonas</taxon>
    </lineage>
</organism>
<dbReference type="AlphaFoldDB" id="A0A7Y9JZ11"/>
<evidence type="ECO:0000313" key="3">
    <source>
        <dbReference type="EMBL" id="GIG34535.1"/>
    </source>
</evidence>
<keyword evidence="6" id="KW-1185">Reference proteome</keyword>
<evidence type="ECO:0000256" key="1">
    <source>
        <dbReference type="SAM" id="MobiDB-lite"/>
    </source>
</evidence>
<feature type="region of interest" description="Disordered" evidence="1">
    <location>
        <begin position="1"/>
        <end position="25"/>
    </location>
</feature>
<proteinExistence type="predicted"/>
<name>A0A7Y9JZ11_9CELL</name>
<dbReference type="Proteomes" id="UP000577956">
    <property type="component" value="Unassembled WGS sequence"/>
</dbReference>
<evidence type="ECO:0000313" key="6">
    <source>
        <dbReference type="Proteomes" id="UP000618382"/>
    </source>
</evidence>